<protein>
    <submittedName>
        <fullName evidence="2">Uncharacterized protein</fullName>
    </submittedName>
</protein>
<sequence length="90" mass="9785">MSRRTKLLGLVLYLFSLLLGLSLKVREINVESGMSMKGICTGKVCPGGVLKSTLDSYNLVTHALTFQERKSISLGPDLISPFSASSFFTL</sequence>
<name>A0A6B9XY80_PICSI</name>
<proteinExistence type="predicted"/>
<dbReference type="AlphaFoldDB" id="A0A6B9XY80"/>
<accession>A0A6B9XY80</accession>
<organism evidence="2">
    <name type="scientific">Picea sitchensis</name>
    <name type="common">Sitka spruce</name>
    <name type="synonym">Pinus sitchensis</name>
    <dbReference type="NCBI Taxonomy" id="3332"/>
    <lineage>
        <taxon>Eukaryota</taxon>
        <taxon>Viridiplantae</taxon>
        <taxon>Streptophyta</taxon>
        <taxon>Embryophyta</taxon>
        <taxon>Tracheophyta</taxon>
        <taxon>Spermatophyta</taxon>
        <taxon>Pinopsida</taxon>
        <taxon>Pinidae</taxon>
        <taxon>Conifers I</taxon>
        <taxon>Pinales</taxon>
        <taxon>Pinaceae</taxon>
        <taxon>Picea</taxon>
    </lineage>
</organism>
<evidence type="ECO:0000256" key="1">
    <source>
        <dbReference type="SAM" id="SignalP"/>
    </source>
</evidence>
<feature type="chain" id="PRO_5025495517" evidence="1">
    <location>
        <begin position="21"/>
        <end position="90"/>
    </location>
</feature>
<keyword evidence="2" id="KW-0496">Mitochondrion</keyword>
<evidence type="ECO:0000313" key="2">
    <source>
        <dbReference type="EMBL" id="QHR91567.1"/>
    </source>
</evidence>
<geneLocation type="mitochondrion" evidence="2"/>
<dbReference type="EMBL" id="MK697702">
    <property type="protein sequence ID" value="QHR91567.1"/>
    <property type="molecule type" value="Genomic_DNA"/>
</dbReference>
<feature type="signal peptide" evidence="1">
    <location>
        <begin position="1"/>
        <end position="20"/>
    </location>
</feature>
<gene>
    <name evidence="2" type="primary">orf05634</name>
    <name evidence="2" type="ORF">Q903MT_gene5602</name>
</gene>
<keyword evidence="1" id="KW-0732">Signal</keyword>
<reference evidence="2" key="1">
    <citation type="submission" date="2019-03" db="EMBL/GenBank/DDBJ databases">
        <title>Largest Complete Mitochondrial Genome of a Gymnosperm, Sitka Spruce (Picea sitchensis), Indicates Complex Physical Structure.</title>
        <authorList>
            <person name="Jackman S.D."/>
            <person name="Coombe L."/>
            <person name="Warren R."/>
            <person name="Kirk H."/>
            <person name="Trinh E."/>
            <person name="McLeod T."/>
            <person name="Pleasance S."/>
            <person name="Pandoh P."/>
            <person name="Zhao Y."/>
            <person name="Coope R."/>
            <person name="Bousquet J."/>
            <person name="Bohlmann J.C."/>
            <person name="Jones S.J.M."/>
            <person name="Birol I."/>
        </authorList>
    </citation>
    <scope>NUCLEOTIDE SEQUENCE</scope>
    <source>
        <strain evidence="2">Q903</strain>
    </source>
</reference>